<sequence length="294" mass="33392">MRRLGTNNKVNGNAGEHRDRRDRLASNLCLPSASWGGLRHQATLSRRREEEEAKNKNRRKKEAAGMKCLYPELTSARATSSGGRSGESSHHYMYRLCTRVEKFVESQKVDISVENVRICLEAYEEMESGWSTSFIELQAREESKSRNPQCRSKSSKQVETTPCSNREGTPDSSIHRDDLAHGAIIIRQTPAHRIAMAQPDADRSPVFRVGKETGRQSESASIPHRVLFPLSKSPRPYQGQSAVRANEIPRMADQRYAAKDLWNRDDTTQATPPKSIYTRKVLFQRPLSFHLDKN</sequence>
<dbReference type="EMBL" id="LDEV01002861">
    <property type="protein sequence ID" value="KLJ07268.1"/>
    <property type="molecule type" value="Genomic_DNA"/>
</dbReference>
<reference evidence="3" key="1">
    <citation type="journal article" date="2015" name="PLoS Genet.">
        <title>The dynamic genome and transcriptome of the human fungal pathogen Blastomyces and close relative Emmonsia.</title>
        <authorList>
            <person name="Munoz J.F."/>
            <person name="Gauthier G.M."/>
            <person name="Desjardins C.A."/>
            <person name="Gallo J.E."/>
            <person name="Holder J."/>
            <person name="Sullivan T.D."/>
            <person name="Marty A.J."/>
            <person name="Carmen J.C."/>
            <person name="Chen Z."/>
            <person name="Ding L."/>
            <person name="Gujja S."/>
            <person name="Magrini V."/>
            <person name="Misas E."/>
            <person name="Mitreva M."/>
            <person name="Priest M."/>
            <person name="Saif S."/>
            <person name="Whiston E.A."/>
            <person name="Young S."/>
            <person name="Zeng Q."/>
            <person name="Goldman W.E."/>
            <person name="Mardis E.R."/>
            <person name="Taylor J.W."/>
            <person name="McEwen J.G."/>
            <person name="Clay O.K."/>
            <person name="Klein B.S."/>
            <person name="Cuomo C.A."/>
        </authorList>
    </citation>
    <scope>NUCLEOTIDE SEQUENCE [LARGE SCALE GENOMIC DNA]</scope>
    <source>
        <strain evidence="3">UAMH 139</strain>
    </source>
</reference>
<evidence type="ECO:0000313" key="2">
    <source>
        <dbReference type="EMBL" id="KLJ07268.1"/>
    </source>
</evidence>
<feature type="region of interest" description="Disordered" evidence="1">
    <location>
        <begin position="40"/>
        <end position="64"/>
    </location>
</feature>
<dbReference type="Proteomes" id="UP000053573">
    <property type="component" value="Unassembled WGS sequence"/>
</dbReference>
<accession>A0A0H1B849</accession>
<feature type="region of interest" description="Disordered" evidence="1">
    <location>
        <begin position="141"/>
        <end position="178"/>
    </location>
</feature>
<proteinExistence type="predicted"/>
<keyword evidence="3" id="KW-1185">Reference proteome</keyword>
<evidence type="ECO:0000313" key="3">
    <source>
        <dbReference type="Proteomes" id="UP000053573"/>
    </source>
</evidence>
<gene>
    <name evidence="2" type="ORF">EMPG_17249</name>
</gene>
<feature type="compositionally biased region" description="Basic and acidic residues" evidence="1">
    <location>
        <begin position="46"/>
        <end position="55"/>
    </location>
</feature>
<comment type="caution">
    <text evidence="2">The sequence shown here is derived from an EMBL/GenBank/DDBJ whole genome shotgun (WGS) entry which is preliminary data.</text>
</comment>
<name>A0A0H1B849_9EURO</name>
<organism evidence="2 3">
    <name type="scientific">Blastomyces silverae</name>
    <dbReference type="NCBI Taxonomy" id="2060906"/>
    <lineage>
        <taxon>Eukaryota</taxon>
        <taxon>Fungi</taxon>
        <taxon>Dikarya</taxon>
        <taxon>Ascomycota</taxon>
        <taxon>Pezizomycotina</taxon>
        <taxon>Eurotiomycetes</taxon>
        <taxon>Eurotiomycetidae</taxon>
        <taxon>Onygenales</taxon>
        <taxon>Ajellomycetaceae</taxon>
        <taxon>Blastomyces</taxon>
    </lineage>
</organism>
<feature type="region of interest" description="Disordered" evidence="1">
    <location>
        <begin position="1"/>
        <end position="22"/>
    </location>
</feature>
<feature type="compositionally biased region" description="Polar residues" evidence="1">
    <location>
        <begin position="1"/>
        <end position="11"/>
    </location>
</feature>
<protein>
    <submittedName>
        <fullName evidence="2">Uncharacterized protein</fullName>
    </submittedName>
</protein>
<dbReference type="AlphaFoldDB" id="A0A0H1B849"/>
<feature type="compositionally biased region" description="Polar residues" evidence="1">
    <location>
        <begin position="146"/>
        <end position="172"/>
    </location>
</feature>
<evidence type="ECO:0000256" key="1">
    <source>
        <dbReference type="SAM" id="MobiDB-lite"/>
    </source>
</evidence>